<dbReference type="EMBL" id="LAQT01000001">
    <property type="protein sequence ID" value="KPC55170.1"/>
    <property type="molecule type" value="Genomic_DNA"/>
</dbReference>
<name>A0A0N0GQS9_9NEIS</name>
<proteinExistence type="predicted"/>
<gene>
    <name evidence="2" type="primary">tsaB</name>
    <name evidence="2" type="ORF">WG78_00890</name>
</gene>
<dbReference type="AlphaFoldDB" id="A0A0N0GQS9"/>
<dbReference type="PANTHER" id="PTHR11735">
    <property type="entry name" value="TRNA N6-ADENOSINE THREONYLCARBAMOYLTRANSFERASE"/>
    <property type="match status" value="1"/>
</dbReference>
<feature type="domain" description="Gcp-like" evidence="1">
    <location>
        <begin position="92"/>
        <end position="207"/>
    </location>
</feature>
<comment type="caution">
    <text evidence="2">The sequence shown here is derived from an EMBL/GenBank/DDBJ whole genome shotgun (WGS) entry which is preliminary data.</text>
</comment>
<dbReference type="SUPFAM" id="SSF53067">
    <property type="entry name" value="Actin-like ATPase domain"/>
    <property type="match status" value="2"/>
</dbReference>
<dbReference type="PANTHER" id="PTHR11735:SF11">
    <property type="entry name" value="TRNA THREONYLCARBAMOYLADENOSINE BIOSYNTHESIS PROTEIN TSAB"/>
    <property type="match status" value="1"/>
</dbReference>
<dbReference type="Proteomes" id="UP000037939">
    <property type="component" value="Unassembled WGS sequence"/>
</dbReference>
<reference evidence="2 3" key="1">
    <citation type="submission" date="2015-07" db="EMBL/GenBank/DDBJ databases">
        <title>Draft genome sequence of the Amantichitinum ursilacus IGB-41, a new chitin-degrading bacterium.</title>
        <authorList>
            <person name="Kirstahler P."/>
            <person name="Guenther M."/>
            <person name="Grumaz C."/>
            <person name="Rupp S."/>
            <person name="Zibek S."/>
            <person name="Sohn K."/>
        </authorList>
    </citation>
    <scope>NUCLEOTIDE SEQUENCE [LARGE SCALE GENOMIC DNA]</scope>
    <source>
        <strain evidence="2 3">IGB-41</strain>
    </source>
</reference>
<evidence type="ECO:0000313" key="3">
    <source>
        <dbReference type="Proteomes" id="UP000037939"/>
    </source>
</evidence>
<dbReference type="InterPro" id="IPR022496">
    <property type="entry name" value="T6A_TsaB"/>
</dbReference>
<protein>
    <submittedName>
        <fullName evidence="2">tRNA threonylcarbamoyladenosine biosynthesis protein TsaB</fullName>
    </submittedName>
</protein>
<dbReference type="InterPro" id="IPR000905">
    <property type="entry name" value="Gcp-like_dom"/>
</dbReference>
<sequence length="290" mass="31453">MLAGGGEPTQIQARRAYRSIWVWLWMVGLDGDAQSHIRMRRHALARGAATPVKIRAHDQSPRPMPSYLALETSTEHLSLALHTPEGLFLHAEHVGQKHAELTLPALEQLLVQAGVTRAELAGVAFAMGPGSFTGLRIGCGIAQGLAFGLDIPVVGVSTLEALAQQCPSDLAYICIDARMNQVYTAAYQREGEQWREIFAADVLNPDAIPVPEQSGWMGLGSGFAAYADTLRQRLGAQLTDTMSDAYPHARNILALALPRFEAGQGMPADQATLLYLRDKVALKTHERVAK</sequence>
<dbReference type="CDD" id="cd24032">
    <property type="entry name" value="ASKHA_NBD_TsaB"/>
    <property type="match status" value="1"/>
</dbReference>
<organism evidence="2 3">
    <name type="scientific">Amantichitinum ursilacus</name>
    <dbReference type="NCBI Taxonomy" id="857265"/>
    <lineage>
        <taxon>Bacteria</taxon>
        <taxon>Pseudomonadati</taxon>
        <taxon>Pseudomonadota</taxon>
        <taxon>Betaproteobacteria</taxon>
        <taxon>Neisseriales</taxon>
        <taxon>Chitinibacteraceae</taxon>
        <taxon>Amantichitinum</taxon>
    </lineage>
</organism>
<dbReference type="InterPro" id="IPR043129">
    <property type="entry name" value="ATPase_NBD"/>
</dbReference>
<evidence type="ECO:0000313" key="2">
    <source>
        <dbReference type="EMBL" id="KPC55170.1"/>
    </source>
</evidence>
<dbReference type="PATRIC" id="fig|857265.3.peg.188"/>
<dbReference type="STRING" id="857265.WG78_00890"/>
<dbReference type="GO" id="GO:0005829">
    <property type="term" value="C:cytosol"/>
    <property type="evidence" value="ECO:0007669"/>
    <property type="project" value="TreeGrafter"/>
</dbReference>
<evidence type="ECO:0000259" key="1">
    <source>
        <dbReference type="Pfam" id="PF00814"/>
    </source>
</evidence>
<accession>A0A0N0GQS9</accession>
<dbReference type="NCBIfam" id="TIGR03725">
    <property type="entry name" value="T6A_YeaZ"/>
    <property type="match status" value="1"/>
</dbReference>
<dbReference type="Gene3D" id="3.30.420.40">
    <property type="match status" value="2"/>
</dbReference>
<dbReference type="GO" id="GO:0002949">
    <property type="term" value="P:tRNA threonylcarbamoyladenosine modification"/>
    <property type="evidence" value="ECO:0007669"/>
    <property type="project" value="InterPro"/>
</dbReference>
<keyword evidence="3" id="KW-1185">Reference proteome</keyword>
<dbReference type="Pfam" id="PF00814">
    <property type="entry name" value="TsaD"/>
    <property type="match status" value="1"/>
</dbReference>